<dbReference type="AlphaFoldDB" id="D0LSI3"/>
<evidence type="ECO:0000313" key="3">
    <source>
        <dbReference type="Proteomes" id="UP000001880"/>
    </source>
</evidence>
<evidence type="ECO:0000256" key="1">
    <source>
        <dbReference type="SAM" id="MobiDB-lite"/>
    </source>
</evidence>
<evidence type="ECO:0000313" key="2">
    <source>
        <dbReference type="EMBL" id="ACY15682.1"/>
    </source>
</evidence>
<name>D0LSI3_HALO1</name>
<dbReference type="KEGG" id="hoh:Hoch_3180"/>
<gene>
    <name evidence="2" type="ordered locus">Hoch_3180</name>
</gene>
<feature type="region of interest" description="Disordered" evidence="1">
    <location>
        <begin position="1"/>
        <end position="48"/>
    </location>
</feature>
<keyword evidence="3" id="KW-1185">Reference proteome</keyword>
<dbReference type="InterPro" id="IPR028994">
    <property type="entry name" value="Integrin_alpha_N"/>
</dbReference>
<dbReference type="STRING" id="502025.Hoch_3180"/>
<dbReference type="EMBL" id="CP001804">
    <property type="protein sequence ID" value="ACY15682.1"/>
    <property type="molecule type" value="Genomic_DNA"/>
</dbReference>
<sequence>MTRNTLRTTENEARHAPPAMRPRRGVEWRPTSAALADPRSRQVGRHSAPGRCLKATATLWIPSLLAFLSSACGPRVAPAGPGPQPEGGEAASASVRATATGKPAREIVVGEMCPRAADGRPAVKPLFVRSLTWSADSQDASAPVERRAVRQFSVLAWDGRRAGRFSVAGLAEVGEQDIAAGAYAGSSPCERPREAGDAGSYPECVSAQAECGVAVGLLERGSLDEQPFEEDAAPLDLDVGGACIADDTLLVDIDGDGVPEAYAIADFVNPVRAPAEEVFIAQRGSETCAPAFAIHHAVPPADPKHWRGLDLLGVVDLDGDGRRELLFSYHYAIRRTWAVYSATGSVARLDLVGEAEPWVTR</sequence>
<accession>D0LSI3</accession>
<dbReference type="HOGENOM" id="CLU_766764_0_0_7"/>
<evidence type="ECO:0008006" key="4">
    <source>
        <dbReference type="Google" id="ProtNLM"/>
    </source>
</evidence>
<protein>
    <recommendedName>
        <fullName evidence="4">FG-GAP repeat protein</fullName>
    </recommendedName>
</protein>
<organism evidence="2 3">
    <name type="scientific">Haliangium ochraceum (strain DSM 14365 / JCM 11303 / SMP-2)</name>
    <dbReference type="NCBI Taxonomy" id="502025"/>
    <lineage>
        <taxon>Bacteria</taxon>
        <taxon>Pseudomonadati</taxon>
        <taxon>Myxococcota</taxon>
        <taxon>Polyangia</taxon>
        <taxon>Haliangiales</taxon>
        <taxon>Kofleriaceae</taxon>
        <taxon>Haliangium</taxon>
    </lineage>
</organism>
<dbReference type="SUPFAM" id="SSF69318">
    <property type="entry name" value="Integrin alpha N-terminal domain"/>
    <property type="match status" value="1"/>
</dbReference>
<proteinExistence type="predicted"/>
<dbReference type="Proteomes" id="UP000001880">
    <property type="component" value="Chromosome"/>
</dbReference>
<reference evidence="2 3" key="1">
    <citation type="journal article" date="2010" name="Stand. Genomic Sci.">
        <title>Complete genome sequence of Haliangium ochraceum type strain (SMP-2).</title>
        <authorList>
            <consortium name="US DOE Joint Genome Institute (JGI-PGF)"/>
            <person name="Ivanova N."/>
            <person name="Daum C."/>
            <person name="Lang E."/>
            <person name="Abt B."/>
            <person name="Kopitz M."/>
            <person name="Saunders E."/>
            <person name="Lapidus A."/>
            <person name="Lucas S."/>
            <person name="Glavina Del Rio T."/>
            <person name="Nolan M."/>
            <person name="Tice H."/>
            <person name="Copeland A."/>
            <person name="Cheng J.F."/>
            <person name="Chen F."/>
            <person name="Bruce D."/>
            <person name="Goodwin L."/>
            <person name="Pitluck S."/>
            <person name="Mavromatis K."/>
            <person name="Pati A."/>
            <person name="Mikhailova N."/>
            <person name="Chen A."/>
            <person name="Palaniappan K."/>
            <person name="Land M."/>
            <person name="Hauser L."/>
            <person name="Chang Y.J."/>
            <person name="Jeffries C.D."/>
            <person name="Detter J.C."/>
            <person name="Brettin T."/>
            <person name="Rohde M."/>
            <person name="Goker M."/>
            <person name="Bristow J."/>
            <person name="Markowitz V."/>
            <person name="Eisen J.A."/>
            <person name="Hugenholtz P."/>
            <person name="Kyrpides N.C."/>
            <person name="Klenk H.P."/>
        </authorList>
    </citation>
    <scope>NUCLEOTIDE SEQUENCE [LARGE SCALE GENOMIC DNA]</scope>
    <source>
        <strain evidence="3">DSM 14365 / CIP 107738 / JCM 11303 / AJ 13395 / SMP-2</strain>
    </source>
</reference>